<dbReference type="Pfam" id="PF07727">
    <property type="entry name" value="RVT_2"/>
    <property type="match status" value="1"/>
</dbReference>
<protein>
    <recommendedName>
        <fullName evidence="1">Reverse transcriptase Ty1/copia-type domain-containing protein</fullName>
    </recommendedName>
</protein>
<proteinExistence type="predicted"/>
<feature type="domain" description="Reverse transcriptase Ty1/copia-type" evidence="1">
    <location>
        <begin position="11"/>
        <end position="260"/>
    </location>
</feature>
<dbReference type="AlphaFoldDB" id="A0AAV1V0C1"/>
<sequence>MTEELDALEANDVWKIVVPPRNAHVLHNKWVYKTKTDANGDIERYKARLVVCGNEQVFGIDYNLTFAAVMDLVTVKLILVLSKRWNVPARYGNVPNAYVKAEKEEHLDIFMKVPKGMQITKEELQGFGVESPGEVALLLKKSLYGLKQAGRLWSKLLHSKLTENGYKQCTTDMCLYYKHQGQEWTIVGVYVDDLLVTGTKQCAVDEFFAGMETLSIKDLGVVQKFLGLRISLDDTQGYILDQEVMTDVLLRDFKLESANGV</sequence>
<accession>A0AAV1V0C1</accession>
<comment type="caution">
    <text evidence="2">The sequence shown here is derived from an EMBL/GenBank/DDBJ whole genome shotgun (WGS) entry which is preliminary data.</text>
</comment>
<gene>
    <name evidence="2" type="ORF">PM001_LOCUS24383</name>
</gene>
<dbReference type="EMBL" id="CAKLBY020000244">
    <property type="protein sequence ID" value="CAK7939233.1"/>
    <property type="molecule type" value="Genomic_DNA"/>
</dbReference>
<evidence type="ECO:0000313" key="3">
    <source>
        <dbReference type="Proteomes" id="UP001162060"/>
    </source>
</evidence>
<organism evidence="2 3">
    <name type="scientific">Peronospora matthiolae</name>
    <dbReference type="NCBI Taxonomy" id="2874970"/>
    <lineage>
        <taxon>Eukaryota</taxon>
        <taxon>Sar</taxon>
        <taxon>Stramenopiles</taxon>
        <taxon>Oomycota</taxon>
        <taxon>Peronosporomycetes</taxon>
        <taxon>Peronosporales</taxon>
        <taxon>Peronosporaceae</taxon>
        <taxon>Peronospora</taxon>
    </lineage>
</organism>
<dbReference type="InterPro" id="IPR013103">
    <property type="entry name" value="RVT_2"/>
</dbReference>
<name>A0AAV1V0C1_9STRA</name>
<dbReference type="Proteomes" id="UP001162060">
    <property type="component" value="Unassembled WGS sequence"/>
</dbReference>
<reference evidence="2" key="1">
    <citation type="submission" date="2024-01" db="EMBL/GenBank/DDBJ databases">
        <authorList>
            <person name="Webb A."/>
        </authorList>
    </citation>
    <scope>NUCLEOTIDE SEQUENCE</scope>
    <source>
        <strain evidence="2">Pm1</strain>
    </source>
</reference>
<evidence type="ECO:0000313" key="2">
    <source>
        <dbReference type="EMBL" id="CAK7939233.1"/>
    </source>
</evidence>
<evidence type="ECO:0000259" key="1">
    <source>
        <dbReference type="Pfam" id="PF07727"/>
    </source>
</evidence>